<keyword evidence="1" id="KW-1133">Transmembrane helix</keyword>
<keyword evidence="3" id="KW-1185">Reference proteome</keyword>
<feature type="transmembrane region" description="Helical" evidence="1">
    <location>
        <begin position="25"/>
        <end position="50"/>
    </location>
</feature>
<name>A0A5C4SNY7_9FLAO</name>
<feature type="transmembrane region" description="Helical" evidence="1">
    <location>
        <begin position="62"/>
        <end position="80"/>
    </location>
</feature>
<evidence type="ECO:0000313" key="2">
    <source>
        <dbReference type="EMBL" id="TNJ45360.1"/>
    </source>
</evidence>
<dbReference type="Proteomes" id="UP000308713">
    <property type="component" value="Unassembled WGS sequence"/>
</dbReference>
<accession>A0A5C4SNY7</accession>
<keyword evidence="1" id="KW-0472">Membrane</keyword>
<comment type="caution">
    <text evidence="2">The sequence shown here is derived from an EMBL/GenBank/DDBJ whole genome shotgun (WGS) entry which is preliminary data.</text>
</comment>
<dbReference type="EMBL" id="VDCS01000005">
    <property type="protein sequence ID" value="TNJ45360.1"/>
    <property type="molecule type" value="Genomic_DNA"/>
</dbReference>
<feature type="transmembrane region" description="Helical" evidence="1">
    <location>
        <begin position="100"/>
        <end position="122"/>
    </location>
</feature>
<dbReference type="AlphaFoldDB" id="A0A5C4SNY7"/>
<proteinExistence type="predicted"/>
<sequence>MTTFDMLFFHVFQYYKNKKVRKADAIATCYLTFLQCALLLLLGVFFSKFFKQMHVETMSSSKAWTLYVIAVVFIYFKNWMQYGGRKRKVRNANILKNKRLNYSIWLIWFVPFSLLALSYILYQAF</sequence>
<reference evidence="2 3" key="1">
    <citation type="submission" date="2019-05" db="EMBL/GenBank/DDBJ databases">
        <title>Tamlana fucoidanivorans sp. nov., isolated from the surface of algae collected from Fujian province in China.</title>
        <authorList>
            <person name="Li J."/>
        </authorList>
    </citation>
    <scope>NUCLEOTIDE SEQUENCE [LARGE SCALE GENOMIC DNA]</scope>
    <source>
        <strain evidence="2 3">CW2-9</strain>
    </source>
</reference>
<protein>
    <submittedName>
        <fullName evidence="2">Uncharacterized protein</fullName>
    </submittedName>
</protein>
<gene>
    <name evidence="2" type="ORF">FGF67_06520</name>
</gene>
<evidence type="ECO:0000313" key="3">
    <source>
        <dbReference type="Proteomes" id="UP000308713"/>
    </source>
</evidence>
<keyword evidence="1" id="KW-0812">Transmembrane</keyword>
<evidence type="ECO:0000256" key="1">
    <source>
        <dbReference type="SAM" id="Phobius"/>
    </source>
</evidence>
<organism evidence="2 3">
    <name type="scientific">Allotamlana fucoidanivorans</name>
    <dbReference type="NCBI Taxonomy" id="2583814"/>
    <lineage>
        <taxon>Bacteria</taxon>
        <taxon>Pseudomonadati</taxon>
        <taxon>Bacteroidota</taxon>
        <taxon>Flavobacteriia</taxon>
        <taxon>Flavobacteriales</taxon>
        <taxon>Flavobacteriaceae</taxon>
        <taxon>Allotamlana</taxon>
    </lineage>
</organism>